<dbReference type="SUPFAM" id="SSF63829">
    <property type="entry name" value="Calcium-dependent phosphotriesterase"/>
    <property type="match status" value="1"/>
</dbReference>
<gene>
    <name evidence="2" type="ORF">FA15DRAFT_369871</name>
</gene>
<dbReference type="InterPro" id="IPR051288">
    <property type="entry name" value="Serum_paraoxonase/arylesterase"/>
</dbReference>
<sequence length="390" mass="42237">MGAGRILVNLLVVLAAIAGGFYQITLRPILTRLGQGRVVESINNNDCTGVPELKACEKLVLHQASGLVYLACSTPESRVHWLPATRHLNAVGAKRDDYVAIYDPKTQKVTKLTFEGFPSARGFSSHGMDVVTSSDDPNQLWLYLINHRAPLEGDATKIGADSSIEIFKGTLGGSTLDYIQTVEDPETIITPNDLIGSPDGKSFYVTNDHGSKTGWKRELETFGYAATSVTYCNVDEGCKFAIQNMHSNNGIAQAPNGTVYVVSCIGATLSVLEKQADNTLFVTDIIKSELPLDNIQIDSEGHVWAAAFPKGFDLLKHFTDPTGVKSATSVVRFSINTGPGSFYGEKYRIEKVFEDNGDIASGTTTVAYDTERNLLFLTGLASPQLTVCKI</sequence>
<dbReference type="Gene3D" id="2.120.10.30">
    <property type="entry name" value="TolB, C-terminal domain"/>
    <property type="match status" value="1"/>
</dbReference>
<proteinExistence type="predicted"/>
<dbReference type="STRING" id="230819.A0A5C3KX56"/>
<dbReference type="PANTHER" id="PTHR11799:SF12">
    <property type="entry name" value="PARAOXONASE-RELATED"/>
    <property type="match status" value="1"/>
</dbReference>
<organism evidence="2 3">
    <name type="scientific">Coprinopsis marcescibilis</name>
    <name type="common">Agaric fungus</name>
    <name type="synonym">Psathyrella marcescibilis</name>
    <dbReference type="NCBI Taxonomy" id="230819"/>
    <lineage>
        <taxon>Eukaryota</taxon>
        <taxon>Fungi</taxon>
        <taxon>Dikarya</taxon>
        <taxon>Basidiomycota</taxon>
        <taxon>Agaricomycotina</taxon>
        <taxon>Agaricomycetes</taxon>
        <taxon>Agaricomycetidae</taxon>
        <taxon>Agaricales</taxon>
        <taxon>Agaricineae</taxon>
        <taxon>Psathyrellaceae</taxon>
        <taxon>Coprinopsis</taxon>
    </lineage>
</organism>
<dbReference type="EMBL" id="ML210189">
    <property type="protein sequence ID" value="TFK25229.1"/>
    <property type="molecule type" value="Genomic_DNA"/>
</dbReference>
<dbReference type="InterPro" id="IPR011042">
    <property type="entry name" value="6-blade_b-propeller_TolB-like"/>
</dbReference>
<accession>A0A5C3KX56</accession>
<feature type="transmembrane region" description="Helical" evidence="1">
    <location>
        <begin position="6"/>
        <end position="24"/>
    </location>
</feature>
<keyword evidence="1" id="KW-0472">Membrane</keyword>
<keyword evidence="1" id="KW-0812">Transmembrane</keyword>
<dbReference type="PANTHER" id="PTHR11799">
    <property type="entry name" value="PARAOXONASE"/>
    <property type="match status" value="1"/>
</dbReference>
<dbReference type="OrthoDB" id="5307922at2759"/>
<name>A0A5C3KX56_COPMA</name>
<reference evidence="2 3" key="1">
    <citation type="journal article" date="2019" name="Nat. Ecol. Evol.">
        <title>Megaphylogeny resolves global patterns of mushroom evolution.</title>
        <authorList>
            <person name="Varga T."/>
            <person name="Krizsan K."/>
            <person name="Foldi C."/>
            <person name="Dima B."/>
            <person name="Sanchez-Garcia M."/>
            <person name="Sanchez-Ramirez S."/>
            <person name="Szollosi G.J."/>
            <person name="Szarkandi J.G."/>
            <person name="Papp V."/>
            <person name="Albert L."/>
            <person name="Andreopoulos W."/>
            <person name="Angelini C."/>
            <person name="Antonin V."/>
            <person name="Barry K.W."/>
            <person name="Bougher N.L."/>
            <person name="Buchanan P."/>
            <person name="Buyck B."/>
            <person name="Bense V."/>
            <person name="Catcheside P."/>
            <person name="Chovatia M."/>
            <person name="Cooper J."/>
            <person name="Damon W."/>
            <person name="Desjardin D."/>
            <person name="Finy P."/>
            <person name="Geml J."/>
            <person name="Haridas S."/>
            <person name="Hughes K."/>
            <person name="Justo A."/>
            <person name="Karasinski D."/>
            <person name="Kautmanova I."/>
            <person name="Kiss B."/>
            <person name="Kocsube S."/>
            <person name="Kotiranta H."/>
            <person name="LaButti K.M."/>
            <person name="Lechner B.E."/>
            <person name="Liimatainen K."/>
            <person name="Lipzen A."/>
            <person name="Lukacs Z."/>
            <person name="Mihaltcheva S."/>
            <person name="Morgado L.N."/>
            <person name="Niskanen T."/>
            <person name="Noordeloos M.E."/>
            <person name="Ohm R.A."/>
            <person name="Ortiz-Santana B."/>
            <person name="Ovrebo C."/>
            <person name="Racz N."/>
            <person name="Riley R."/>
            <person name="Savchenko A."/>
            <person name="Shiryaev A."/>
            <person name="Soop K."/>
            <person name="Spirin V."/>
            <person name="Szebenyi C."/>
            <person name="Tomsovsky M."/>
            <person name="Tulloss R.E."/>
            <person name="Uehling J."/>
            <person name="Grigoriev I.V."/>
            <person name="Vagvolgyi C."/>
            <person name="Papp T."/>
            <person name="Martin F.M."/>
            <person name="Miettinen O."/>
            <person name="Hibbett D.S."/>
            <person name="Nagy L.G."/>
        </authorList>
    </citation>
    <scope>NUCLEOTIDE SEQUENCE [LARGE SCALE GENOMIC DNA]</scope>
    <source>
        <strain evidence="2 3">CBS 121175</strain>
    </source>
</reference>
<keyword evidence="1" id="KW-1133">Transmembrane helix</keyword>
<evidence type="ECO:0000313" key="2">
    <source>
        <dbReference type="EMBL" id="TFK25229.1"/>
    </source>
</evidence>
<dbReference type="Proteomes" id="UP000307440">
    <property type="component" value="Unassembled WGS sequence"/>
</dbReference>
<dbReference type="AlphaFoldDB" id="A0A5C3KX56"/>
<protein>
    <submittedName>
        <fullName evidence="2">Calcium-dependent phosphotriesterase</fullName>
    </submittedName>
</protein>
<keyword evidence="3" id="KW-1185">Reference proteome</keyword>
<evidence type="ECO:0000313" key="3">
    <source>
        <dbReference type="Proteomes" id="UP000307440"/>
    </source>
</evidence>
<evidence type="ECO:0000256" key="1">
    <source>
        <dbReference type="SAM" id="Phobius"/>
    </source>
</evidence>